<comment type="caution">
    <text evidence="1">The sequence shown here is derived from an EMBL/GenBank/DDBJ whole genome shotgun (WGS) entry which is preliminary data.</text>
</comment>
<evidence type="ECO:0008006" key="3">
    <source>
        <dbReference type="Google" id="ProtNLM"/>
    </source>
</evidence>
<proteinExistence type="predicted"/>
<keyword evidence="2" id="KW-1185">Reference proteome</keyword>
<evidence type="ECO:0000313" key="1">
    <source>
        <dbReference type="EMBL" id="GGJ62055.1"/>
    </source>
</evidence>
<reference evidence="2" key="1">
    <citation type="journal article" date="2019" name="Int. J. Syst. Evol. Microbiol.">
        <title>The Global Catalogue of Microorganisms (GCM) 10K type strain sequencing project: providing services to taxonomists for standard genome sequencing and annotation.</title>
        <authorList>
            <consortium name="The Broad Institute Genomics Platform"/>
            <consortium name="The Broad Institute Genome Sequencing Center for Infectious Disease"/>
            <person name="Wu L."/>
            <person name="Ma J."/>
        </authorList>
    </citation>
    <scope>NUCLEOTIDE SEQUENCE [LARGE SCALE GENOMIC DNA]</scope>
    <source>
        <strain evidence="2">JCM 30071</strain>
    </source>
</reference>
<dbReference type="InterPro" id="IPR016024">
    <property type="entry name" value="ARM-type_fold"/>
</dbReference>
<dbReference type="SUPFAM" id="SSF48371">
    <property type="entry name" value="ARM repeat"/>
    <property type="match status" value="1"/>
</dbReference>
<name>A0ABQ2DLT0_9BACI</name>
<evidence type="ECO:0000313" key="2">
    <source>
        <dbReference type="Proteomes" id="UP000634435"/>
    </source>
</evidence>
<protein>
    <recommendedName>
        <fullName evidence="3">Phage tail tape measure protein</fullName>
    </recommendedName>
</protein>
<gene>
    <name evidence="1" type="ORF">GCM10007111_25200</name>
</gene>
<sequence>MGDASKKAGALGAAGAAAIGGLVTGMEEYNRIMARLNTNATNQGLDPSVMEDYAKKVASVSGEMDSAIETVSNLMATDLSESQMAQAIDEINGAAIRFSDTLKTEGIADGLQETLATGAAVGQFGELLERSGVNLDNFNSGLQNAKKSGSETTYVLEELSKTGLSSVYEDYKKLNPEVVAQQEAQQDLTSSLAEFAKNLMPLVTMITAFLAVILDWINGNFELVKSFDTIAEGLQVLITNLVNNGMQIVNSIIQGIIQNLPMILQTGVQILQNLIQGLITALPMLMEAWQQIALVQAENVAQFLPQLIQMGIQFIQSLVQGLLISLPVVIQALLNLLNSMVTVILENLPLIIQAGIQLLNAILTGIMQSLPQLIQTVITVLNTLISTIVQNLPLIIQAGIQLLNAIIEGVLDMLPELIDMTLKLVNTIFDVILQNLPTIIEAGIQLLTAVVDGLANALPQLIQMALTLIIELAGALLSHLPRIIAAGVDILFALIDGLIDTIPDLVAAIPQIIDAIFNAFGDVDWLDIGVNIIQGLIDGVLDMADSLVDSVKGVVDDAIQGAKNLLGIKSPSRVFRQIGEYTGEGLELGIKSMGNRVARAGENLGKMAVPDMQGVNMPSANMNPQFNGIRTGNAGGNTYNITIVSPDPTSPSENARKIKQVQRQLAMEAGW</sequence>
<accession>A0ABQ2DLT0</accession>
<dbReference type="EMBL" id="BMPN01000003">
    <property type="protein sequence ID" value="GGJ62055.1"/>
    <property type="molecule type" value="Genomic_DNA"/>
</dbReference>
<dbReference type="RefSeq" id="WP_188943331.1">
    <property type="nucleotide sequence ID" value="NZ_BMPN01000003.1"/>
</dbReference>
<organism evidence="1 2">
    <name type="scientific">Virgibacillus kapii</name>
    <dbReference type="NCBI Taxonomy" id="1638645"/>
    <lineage>
        <taxon>Bacteria</taxon>
        <taxon>Bacillati</taxon>
        <taxon>Bacillota</taxon>
        <taxon>Bacilli</taxon>
        <taxon>Bacillales</taxon>
        <taxon>Bacillaceae</taxon>
        <taxon>Virgibacillus</taxon>
    </lineage>
</organism>
<dbReference type="Proteomes" id="UP000634435">
    <property type="component" value="Unassembled WGS sequence"/>
</dbReference>